<dbReference type="GO" id="GO:0031640">
    <property type="term" value="P:killing of cells of another organism"/>
    <property type="evidence" value="ECO:0007669"/>
    <property type="project" value="UniProtKB-KW"/>
</dbReference>
<comment type="similarity">
    <text evidence="11">Belongs to the ABC transporter superfamily. Cyclolysin exporter (TC 3.A.1.109.2) family.</text>
</comment>
<dbReference type="KEGG" id="cke:B5M06_14440"/>
<dbReference type="FunFam" id="3.40.50.300:FF:000299">
    <property type="entry name" value="ABC transporter ATP-binding protein/permease"/>
    <property type="match status" value="1"/>
</dbReference>
<dbReference type="SMART" id="SM00382">
    <property type="entry name" value="AAA"/>
    <property type="match status" value="1"/>
</dbReference>
<protein>
    <recommendedName>
        <fullName evidence="12">Cyclolysin secretion/processing ATP-binding protein CyaB</fullName>
    </recommendedName>
</protein>
<dbReference type="RefSeq" id="WP_080025274.1">
    <property type="nucleotide sequence ID" value="NZ_CP020121.1"/>
</dbReference>
<dbReference type="SUPFAM" id="SSF90123">
    <property type="entry name" value="ABC transporter transmembrane region"/>
    <property type="match status" value="1"/>
</dbReference>
<reference evidence="17 18" key="1">
    <citation type="submission" date="2017-03" db="EMBL/GenBank/DDBJ databases">
        <title>Rapid Whole Genome Sequencing of Comamonas kerstersii Causing Continuous ambulatory Peritoneal Dialysis-Associated Peritonitis.</title>
        <authorList>
            <person name="Zheng B."/>
        </authorList>
    </citation>
    <scope>NUCLEOTIDE SEQUENCE [LARGE SCALE GENOMIC DNA]</scope>
    <source>
        <strain evidence="17 18">8943</strain>
    </source>
</reference>
<evidence type="ECO:0000256" key="12">
    <source>
        <dbReference type="ARBA" id="ARBA00072252"/>
    </source>
</evidence>
<dbReference type="EMBL" id="CP020121">
    <property type="protein sequence ID" value="AQZ99272.1"/>
    <property type="molecule type" value="Genomic_DNA"/>
</dbReference>
<keyword evidence="6" id="KW-0547">Nucleotide-binding</keyword>
<dbReference type="InterPro" id="IPR011527">
    <property type="entry name" value="ABC1_TM_dom"/>
</dbReference>
<dbReference type="GO" id="GO:0005886">
    <property type="term" value="C:plasma membrane"/>
    <property type="evidence" value="ECO:0007669"/>
    <property type="project" value="UniProtKB-SubCell"/>
</dbReference>
<dbReference type="PROSITE" id="PS50893">
    <property type="entry name" value="ABC_TRANSPORTER_2"/>
    <property type="match status" value="1"/>
</dbReference>
<feature type="transmembrane region" description="Helical" evidence="14">
    <location>
        <begin position="339"/>
        <end position="361"/>
    </location>
</feature>
<dbReference type="Proteomes" id="UP000242792">
    <property type="component" value="Chromosome"/>
</dbReference>
<evidence type="ECO:0000256" key="2">
    <source>
        <dbReference type="ARBA" id="ARBA00022448"/>
    </source>
</evidence>
<evidence type="ECO:0000256" key="4">
    <source>
        <dbReference type="ARBA" id="ARBA00022692"/>
    </source>
</evidence>
<dbReference type="GO" id="GO:0016887">
    <property type="term" value="F:ATP hydrolysis activity"/>
    <property type="evidence" value="ECO:0007669"/>
    <property type="project" value="InterPro"/>
</dbReference>
<dbReference type="InterPro" id="IPR017871">
    <property type="entry name" value="ABC_transporter-like_CS"/>
</dbReference>
<evidence type="ECO:0000256" key="5">
    <source>
        <dbReference type="ARBA" id="ARBA00022735"/>
    </source>
</evidence>
<sequence length="739" mass="80732">MQGVHQDTTADADTHVDTQAALWLLASLAGFYRQPFDTELVIKRFPPPIDLPTLIEALDALGLKAGLAHWPDGQSSGLSALPLPAVALLPTPAAEATQAGSGEDTNAASPPPPSRIPLTPALIVQHGDDTLAWVKPGQSAPETVALDAARAQAAPVLLLVAQAEPPVSESVSKTASPETQKKPFGFSWFVPELLRHKRIWRDVLLASLAIQLVGLATPLFTQVIIDKVIAHHSESTLIVLGVALVVFMFFTSGMTWLRQYLVLHTGSRIDAVLGEKVLKHLLHLPLPYFEARPTGTLVARLHGVEQLREFISGAAVSLVLDLPFLLIFLAVMFSYSWQLTLIALGILTLIVIASLIMVPIFRERLDKQFLLGARNQAFLTEYLAGMATVKSLQLEPDVGKRYGTYLAQYLSAGFATKQVGNTYNVVANGLEQVMTLSILIVGAWLVMQPEAGMTVGMLVAFQMFASRMSQPLLRLVGLWQEFQQASISVKRLGDILDMPQEPFTLTPQRAAGGEGRIDILDVGFRYSEQHPWLYRNLSLAIPTGKLTVLMGPSGCGKSTLAKLMQGFYWPQEGQILLDGRDIRQLAANELRATFGVVPQETVLFSGTVYDNLAMAHPHASFEDVIAACKAAEIHEVIEKLPQGYQTEIGERGTGLSGGQRQRIAIARALLKRPKVLIFDEAISNLDQQTAEHFAQTINRLKGKVTMIFITHQIPKGLQVDEVVNMGQHAMHMSLVKEDK</sequence>
<dbReference type="CDD" id="cd18588">
    <property type="entry name" value="ABC_6TM_CyaB_HlyB_like"/>
    <property type="match status" value="1"/>
</dbReference>
<feature type="domain" description="ABC transporter" evidence="15">
    <location>
        <begin position="517"/>
        <end position="735"/>
    </location>
</feature>
<dbReference type="PANTHER" id="PTHR24221">
    <property type="entry name" value="ATP-BINDING CASSETTE SUB-FAMILY B"/>
    <property type="match status" value="1"/>
</dbReference>
<comment type="function">
    <text evidence="10">Involved in the export of calmodulin-sensitive adenylate cyclase-hemolysin (cyclolysin).</text>
</comment>
<dbReference type="Pfam" id="PF00005">
    <property type="entry name" value="ABC_tran"/>
    <property type="match status" value="1"/>
</dbReference>
<evidence type="ECO:0000256" key="1">
    <source>
        <dbReference type="ARBA" id="ARBA00004651"/>
    </source>
</evidence>
<feature type="domain" description="ABC transmembrane type-1" evidence="16">
    <location>
        <begin position="203"/>
        <end position="484"/>
    </location>
</feature>
<keyword evidence="7" id="KW-0067">ATP-binding</keyword>
<dbReference type="InterPro" id="IPR039421">
    <property type="entry name" value="Type_1_exporter"/>
</dbReference>
<dbReference type="PROSITE" id="PS50929">
    <property type="entry name" value="ABC_TM1F"/>
    <property type="match status" value="1"/>
</dbReference>
<evidence type="ECO:0000256" key="7">
    <source>
        <dbReference type="ARBA" id="ARBA00022840"/>
    </source>
</evidence>
<evidence type="ECO:0000256" key="6">
    <source>
        <dbReference type="ARBA" id="ARBA00022741"/>
    </source>
</evidence>
<dbReference type="PROSITE" id="PS00211">
    <property type="entry name" value="ABC_TRANSPORTER_1"/>
    <property type="match status" value="1"/>
</dbReference>
<gene>
    <name evidence="17" type="ORF">B5M06_14440</name>
</gene>
<feature type="transmembrane region" description="Helical" evidence="14">
    <location>
        <begin position="203"/>
        <end position="225"/>
    </location>
</feature>
<keyword evidence="4 14" id="KW-0812">Transmembrane</keyword>
<dbReference type="Pfam" id="PF00664">
    <property type="entry name" value="ABC_membrane"/>
    <property type="match status" value="1"/>
</dbReference>
<feature type="transmembrane region" description="Helical" evidence="14">
    <location>
        <begin position="310"/>
        <end position="333"/>
    </location>
</feature>
<dbReference type="GO" id="GO:0034040">
    <property type="term" value="F:ATPase-coupled lipid transmembrane transporter activity"/>
    <property type="evidence" value="ECO:0007669"/>
    <property type="project" value="TreeGrafter"/>
</dbReference>
<evidence type="ECO:0000256" key="11">
    <source>
        <dbReference type="ARBA" id="ARBA00061173"/>
    </source>
</evidence>
<evidence type="ECO:0000256" key="8">
    <source>
        <dbReference type="ARBA" id="ARBA00022989"/>
    </source>
</evidence>
<name>A0A1V0BHF6_9BURK</name>
<keyword evidence="2" id="KW-0813">Transport</keyword>
<evidence type="ECO:0000256" key="14">
    <source>
        <dbReference type="SAM" id="Phobius"/>
    </source>
</evidence>
<feature type="transmembrane region" description="Helical" evidence="14">
    <location>
        <begin position="237"/>
        <end position="257"/>
    </location>
</feature>
<evidence type="ECO:0000313" key="18">
    <source>
        <dbReference type="Proteomes" id="UP000242792"/>
    </source>
</evidence>
<evidence type="ECO:0000256" key="13">
    <source>
        <dbReference type="SAM" id="MobiDB-lite"/>
    </source>
</evidence>
<dbReference type="PANTHER" id="PTHR24221:SF654">
    <property type="entry name" value="ATP-BINDING CASSETTE SUB-FAMILY B MEMBER 6"/>
    <property type="match status" value="1"/>
</dbReference>
<dbReference type="InterPro" id="IPR027417">
    <property type="entry name" value="P-loop_NTPase"/>
</dbReference>
<keyword evidence="5" id="KW-0204">Cytolysis</keyword>
<evidence type="ECO:0000259" key="15">
    <source>
        <dbReference type="PROSITE" id="PS50893"/>
    </source>
</evidence>
<organism evidence="17 18">
    <name type="scientific">Comamonas kerstersii</name>
    <dbReference type="NCBI Taxonomy" id="225992"/>
    <lineage>
        <taxon>Bacteria</taxon>
        <taxon>Pseudomonadati</taxon>
        <taxon>Pseudomonadota</taxon>
        <taxon>Betaproteobacteria</taxon>
        <taxon>Burkholderiales</taxon>
        <taxon>Comamonadaceae</taxon>
        <taxon>Comamonas</taxon>
    </lineage>
</organism>
<evidence type="ECO:0000256" key="3">
    <source>
        <dbReference type="ARBA" id="ARBA00022475"/>
    </source>
</evidence>
<dbReference type="InterPro" id="IPR036640">
    <property type="entry name" value="ABC1_TM_sf"/>
</dbReference>
<dbReference type="GO" id="GO:0005524">
    <property type="term" value="F:ATP binding"/>
    <property type="evidence" value="ECO:0007669"/>
    <property type="project" value="UniProtKB-KW"/>
</dbReference>
<dbReference type="GeneID" id="83040514"/>
<dbReference type="InterPro" id="IPR003439">
    <property type="entry name" value="ABC_transporter-like_ATP-bd"/>
</dbReference>
<keyword evidence="8 14" id="KW-1133">Transmembrane helix</keyword>
<dbReference type="Gene3D" id="3.40.50.300">
    <property type="entry name" value="P-loop containing nucleotide triphosphate hydrolases"/>
    <property type="match status" value="1"/>
</dbReference>
<feature type="region of interest" description="Disordered" evidence="13">
    <location>
        <begin position="94"/>
        <end position="115"/>
    </location>
</feature>
<evidence type="ECO:0000256" key="9">
    <source>
        <dbReference type="ARBA" id="ARBA00023136"/>
    </source>
</evidence>
<dbReference type="SUPFAM" id="SSF52540">
    <property type="entry name" value="P-loop containing nucleoside triphosphate hydrolases"/>
    <property type="match status" value="1"/>
</dbReference>
<dbReference type="InterPro" id="IPR003593">
    <property type="entry name" value="AAA+_ATPase"/>
</dbReference>
<dbReference type="OrthoDB" id="8554730at2"/>
<keyword evidence="3" id="KW-1003">Cell membrane</keyword>
<proteinExistence type="inferred from homology"/>
<evidence type="ECO:0000259" key="16">
    <source>
        <dbReference type="PROSITE" id="PS50929"/>
    </source>
</evidence>
<keyword evidence="9 14" id="KW-0472">Membrane</keyword>
<dbReference type="GO" id="GO:0140359">
    <property type="term" value="F:ABC-type transporter activity"/>
    <property type="evidence" value="ECO:0007669"/>
    <property type="project" value="InterPro"/>
</dbReference>
<evidence type="ECO:0000313" key="17">
    <source>
        <dbReference type="EMBL" id="AQZ99272.1"/>
    </source>
</evidence>
<evidence type="ECO:0000256" key="10">
    <source>
        <dbReference type="ARBA" id="ARBA00055355"/>
    </source>
</evidence>
<comment type="subcellular location">
    <subcellularLocation>
        <location evidence="1">Cell membrane</location>
        <topology evidence="1">Multi-pass membrane protein</topology>
    </subcellularLocation>
</comment>
<dbReference type="Gene3D" id="1.20.1560.10">
    <property type="entry name" value="ABC transporter type 1, transmembrane domain"/>
    <property type="match status" value="1"/>
</dbReference>
<keyword evidence="5" id="KW-0354">Hemolysis</keyword>
<accession>A0A1V0BHF6</accession>
<dbReference type="AlphaFoldDB" id="A0A1V0BHF6"/>